<feature type="transmembrane region" description="Helical" evidence="1">
    <location>
        <begin position="176"/>
        <end position="193"/>
    </location>
</feature>
<dbReference type="RefSeq" id="WP_151423224.1">
    <property type="nucleotide sequence ID" value="NZ_WBJX01000002.1"/>
</dbReference>
<sequence length="209" mass="21559">MTHHANPTAASAVIGGDLTFAAGPSKTATLLKGLTMPLVIAAFATYLVFGIFTMKVPEGADFPGPQFFPGLIAAGLYLFAVLLAVGAVREMRATTATPSTMTEEELLARALADDEALAAAGAADAPRKVRVDVKSFAWVVGSFLVFSLTLDVLGWVIAAALLFWCVARGFGSTKPVASLVVGFTLSSLAYIAFDMALGMSLPSGILGGI</sequence>
<keyword evidence="1" id="KW-0812">Transmembrane</keyword>
<feature type="transmembrane region" description="Helical" evidence="1">
    <location>
        <begin position="136"/>
        <end position="164"/>
    </location>
</feature>
<organism evidence="3 4">
    <name type="scientific">Pseudoclavibacter terrae</name>
    <dbReference type="NCBI Taxonomy" id="1530195"/>
    <lineage>
        <taxon>Bacteria</taxon>
        <taxon>Bacillati</taxon>
        <taxon>Actinomycetota</taxon>
        <taxon>Actinomycetes</taxon>
        <taxon>Micrococcales</taxon>
        <taxon>Microbacteriaceae</taxon>
        <taxon>Pseudoclavibacter</taxon>
    </lineage>
</organism>
<keyword evidence="4" id="KW-1185">Reference proteome</keyword>
<feature type="transmembrane region" description="Helical" evidence="1">
    <location>
        <begin position="34"/>
        <end position="54"/>
    </location>
</feature>
<keyword evidence="1" id="KW-0472">Membrane</keyword>
<feature type="transmembrane region" description="Helical" evidence="1">
    <location>
        <begin position="66"/>
        <end position="88"/>
    </location>
</feature>
<reference evidence="3 4" key="1">
    <citation type="submission" date="2019-09" db="EMBL/GenBank/DDBJ databases">
        <title>Phylogeny of genus Pseudoclavibacter and closely related genus.</title>
        <authorList>
            <person name="Li Y."/>
        </authorList>
    </citation>
    <scope>NUCLEOTIDE SEQUENCE [LARGE SCALE GENOMIC DNA]</scope>
    <source>
        <strain evidence="3 4">THG-MD12</strain>
    </source>
</reference>
<gene>
    <name evidence="3" type="ORF">F8O03_06855</name>
</gene>
<keyword evidence="1" id="KW-1133">Transmembrane helix</keyword>
<dbReference type="EMBL" id="WBJX01000002">
    <property type="protein sequence ID" value="KAB1638124.1"/>
    <property type="molecule type" value="Genomic_DNA"/>
</dbReference>
<dbReference type="Pfam" id="PF07331">
    <property type="entry name" value="TctB"/>
    <property type="match status" value="1"/>
</dbReference>
<evidence type="ECO:0000256" key="1">
    <source>
        <dbReference type="SAM" id="Phobius"/>
    </source>
</evidence>
<proteinExistence type="predicted"/>
<feature type="domain" description="DUF1468" evidence="2">
    <location>
        <begin position="37"/>
        <end position="202"/>
    </location>
</feature>
<protein>
    <submittedName>
        <fullName evidence="3">Tripartite tricarboxylate transporter TctB family protein</fullName>
    </submittedName>
</protein>
<comment type="caution">
    <text evidence="3">The sequence shown here is derived from an EMBL/GenBank/DDBJ whole genome shotgun (WGS) entry which is preliminary data.</text>
</comment>
<dbReference type="Proteomes" id="UP000490386">
    <property type="component" value="Unassembled WGS sequence"/>
</dbReference>
<evidence type="ECO:0000313" key="4">
    <source>
        <dbReference type="Proteomes" id="UP000490386"/>
    </source>
</evidence>
<dbReference type="AlphaFoldDB" id="A0A7J5B4P0"/>
<evidence type="ECO:0000259" key="2">
    <source>
        <dbReference type="Pfam" id="PF07331"/>
    </source>
</evidence>
<name>A0A7J5B4P0_9MICO</name>
<accession>A0A7J5B4P0</accession>
<dbReference type="InterPro" id="IPR009936">
    <property type="entry name" value="DUF1468"/>
</dbReference>
<dbReference type="OrthoDB" id="5119225at2"/>
<evidence type="ECO:0000313" key="3">
    <source>
        <dbReference type="EMBL" id="KAB1638124.1"/>
    </source>
</evidence>